<feature type="region of interest" description="Disordered" evidence="1">
    <location>
        <begin position="1"/>
        <end position="25"/>
    </location>
</feature>
<reference evidence="2" key="1">
    <citation type="submission" date="2020-07" db="EMBL/GenBank/DDBJ databases">
        <title>Multicomponent nature underlies the extraordinary mechanical properties of spider dragline silk.</title>
        <authorList>
            <person name="Kono N."/>
            <person name="Nakamura H."/>
            <person name="Mori M."/>
            <person name="Yoshida Y."/>
            <person name="Ohtoshi R."/>
            <person name="Malay A.D."/>
            <person name="Moran D.A.P."/>
            <person name="Tomita M."/>
            <person name="Numata K."/>
            <person name="Arakawa K."/>
        </authorList>
    </citation>
    <scope>NUCLEOTIDE SEQUENCE</scope>
</reference>
<name>A0A8X6J9Z5_TRICU</name>
<sequence length="73" mass="8299">MQPKEAFKNISSKLDAGRSRKSNRSGIDRSVEVFPFLALRIFVGTAESVKRLVSVCSRANSRENKLARLYRRV</sequence>
<dbReference type="Proteomes" id="UP000887116">
    <property type="component" value="Unassembled WGS sequence"/>
</dbReference>
<proteinExistence type="predicted"/>
<comment type="caution">
    <text evidence="2">The sequence shown here is derived from an EMBL/GenBank/DDBJ whole genome shotgun (WGS) entry which is preliminary data.</text>
</comment>
<gene>
    <name evidence="2" type="ORF">TNCT_20091</name>
</gene>
<evidence type="ECO:0000256" key="1">
    <source>
        <dbReference type="SAM" id="MobiDB-lite"/>
    </source>
</evidence>
<keyword evidence="3" id="KW-1185">Reference proteome</keyword>
<organism evidence="2 3">
    <name type="scientific">Trichonephila clavata</name>
    <name type="common">Joro spider</name>
    <name type="synonym">Nephila clavata</name>
    <dbReference type="NCBI Taxonomy" id="2740835"/>
    <lineage>
        <taxon>Eukaryota</taxon>
        <taxon>Metazoa</taxon>
        <taxon>Ecdysozoa</taxon>
        <taxon>Arthropoda</taxon>
        <taxon>Chelicerata</taxon>
        <taxon>Arachnida</taxon>
        <taxon>Araneae</taxon>
        <taxon>Araneomorphae</taxon>
        <taxon>Entelegynae</taxon>
        <taxon>Araneoidea</taxon>
        <taxon>Nephilidae</taxon>
        <taxon>Trichonephila</taxon>
    </lineage>
</organism>
<evidence type="ECO:0000313" key="3">
    <source>
        <dbReference type="Proteomes" id="UP000887116"/>
    </source>
</evidence>
<dbReference type="AlphaFoldDB" id="A0A8X6J9Z5"/>
<protein>
    <submittedName>
        <fullName evidence="2">Uncharacterized protein</fullName>
    </submittedName>
</protein>
<dbReference type="EMBL" id="BMAO01007582">
    <property type="protein sequence ID" value="GFR16853.1"/>
    <property type="molecule type" value="Genomic_DNA"/>
</dbReference>
<accession>A0A8X6J9Z5</accession>
<evidence type="ECO:0000313" key="2">
    <source>
        <dbReference type="EMBL" id="GFR16853.1"/>
    </source>
</evidence>